<accession>A0A2S1YRL0</accession>
<dbReference type="KEGG" id="fcr:HYN56_21910"/>
<reference evidence="1 2" key="1">
    <citation type="submission" date="2018-05" db="EMBL/GenBank/DDBJ databases">
        <title>Genome sequencing of Flavobacterium sp. HYN0056.</title>
        <authorList>
            <person name="Yi H."/>
            <person name="Baek C."/>
        </authorList>
    </citation>
    <scope>NUCLEOTIDE SEQUENCE [LARGE SCALE GENOMIC DNA]</scope>
    <source>
        <strain evidence="1 2">HYN0056</strain>
    </source>
</reference>
<name>A0A2S1YRL0_9FLAO</name>
<gene>
    <name evidence="1" type="ORF">HYN56_21910</name>
</gene>
<organism evidence="1 2">
    <name type="scientific">Flavobacterium crocinum</name>
    <dbReference type="NCBI Taxonomy" id="2183896"/>
    <lineage>
        <taxon>Bacteria</taxon>
        <taxon>Pseudomonadati</taxon>
        <taxon>Bacteroidota</taxon>
        <taxon>Flavobacteriia</taxon>
        <taxon>Flavobacteriales</taxon>
        <taxon>Flavobacteriaceae</taxon>
        <taxon>Flavobacterium</taxon>
    </lineage>
</organism>
<dbReference type="RefSeq" id="WP_109194145.1">
    <property type="nucleotide sequence ID" value="NZ_CP029255.1"/>
</dbReference>
<proteinExistence type="predicted"/>
<dbReference type="AlphaFoldDB" id="A0A2S1YRL0"/>
<sequence>MNNIVATDFNPLNDFHTQNKVPSERFILLRVKCTEPTALTFAKLFLNWIKIQPYNMDRADGSFSISSKSNHLQILKHFQKIL</sequence>
<dbReference type="Proteomes" id="UP000245250">
    <property type="component" value="Chromosome"/>
</dbReference>
<keyword evidence="2" id="KW-1185">Reference proteome</keyword>
<evidence type="ECO:0000313" key="2">
    <source>
        <dbReference type="Proteomes" id="UP000245250"/>
    </source>
</evidence>
<protein>
    <submittedName>
        <fullName evidence="1">Uncharacterized protein</fullName>
    </submittedName>
</protein>
<evidence type="ECO:0000313" key="1">
    <source>
        <dbReference type="EMBL" id="AWK06740.1"/>
    </source>
</evidence>
<dbReference type="EMBL" id="CP029255">
    <property type="protein sequence ID" value="AWK06740.1"/>
    <property type="molecule type" value="Genomic_DNA"/>
</dbReference>